<evidence type="ECO:0000313" key="2">
    <source>
        <dbReference type="Proteomes" id="UP001595453"/>
    </source>
</evidence>
<evidence type="ECO:0000313" key="1">
    <source>
        <dbReference type="EMBL" id="MFC3031068.1"/>
    </source>
</evidence>
<gene>
    <name evidence="1" type="ORF">ACFOEE_00790</name>
</gene>
<dbReference type="Proteomes" id="UP001595453">
    <property type="component" value="Unassembled WGS sequence"/>
</dbReference>
<comment type="caution">
    <text evidence="1">The sequence shown here is derived from an EMBL/GenBank/DDBJ whole genome shotgun (WGS) entry which is preliminary data.</text>
</comment>
<organism evidence="1 2">
    <name type="scientific">Pseudoalteromonas fenneropenaei</name>
    <dbReference type="NCBI Taxonomy" id="1737459"/>
    <lineage>
        <taxon>Bacteria</taxon>
        <taxon>Pseudomonadati</taxon>
        <taxon>Pseudomonadota</taxon>
        <taxon>Gammaproteobacteria</taxon>
        <taxon>Alteromonadales</taxon>
        <taxon>Pseudoalteromonadaceae</taxon>
        <taxon>Pseudoalteromonas</taxon>
    </lineage>
</organism>
<protein>
    <recommendedName>
        <fullName evidence="3">DUF1488 domain-containing protein</fullName>
    </recommendedName>
</protein>
<accession>A0ABV7CEM6</accession>
<dbReference type="RefSeq" id="WP_377119933.1">
    <property type="nucleotide sequence ID" value="NZ_JBHRSD010000001.1"/>
</dbReference>
<dbReference type="EMBL" id="JBHRSD010000001">
    <property type="protein sequence ID" value="MFC3031068.1"/>
    <property type="molecule type" value="Genomic_DNA"/>
</dbReference>
<proteinExistence type="predicted"/>
<name>A0ABV7CEM6_9GAMM</name>
<sequence length="77" mass="8694">METIELGVEPVTFQYELDGEQVFFCVGLTDFERFGVECASKQTVLKGVSDDETEAIQDYMIQVILSVDDEKLTSLIH</sequence>
<evidence type="ECO:0008006" key="3">
    <source>
        <dbReference type="Google" id="ProtNLM"/>
    </source>
</evidence>
<keyword evidence="2" id="KW-1185">Reference proteome</keyword>
<reference evidence="2" key="1">
    <citation type="journal article" date="2019" name="Int. J. Syst. Evol. Microbiol.">
        <title>The Global Catalogue of Microorganisms (GCM) 10K type strain sequencing project: providing services to taxonomists for standard genome sequencing and annotation.</title>
        <authorList>
            <consortium name="The Broad Institute Genomics Platform"/>
            <consortium name="The Broad Institute Genome Sequencing Center for Infectious Disease"/>
            <person name="Wu L."/>
            <person name="Ma J."/>
        </authorList>
    </citation>
    <scope>NUCLEOTIDE SEQUENCE [LARGE SCALE GENOMIC DNA]</scope>
    <source>
        <strain evidence="2">KCTC 42730</strain>
    </source>
</reference>